<evidence type="ECO:0000313" key="2">
    <source>
        <dbReference type="Proteomes" id="UP000322234"/>
    </source>
</evidence>
<name>A0A6B0RJG5_9CETA</name>
<accession>A0A6B0RJG5</accession>
<dbReference type="AlphaFoldDB" id="A0A6B0RJG5"/>
<reference evidence="1" key="1">
    <citation type="submission" date="2019-10" db="EMBL/GenBank/DDBJ databases">
        <title>The sequence and de novo assembly of the wild yak genome.</title>
        <authorList>
            <person name="Liu Y."/>
        </authorList>
    </citation>
    <scope>NUCLEOTIDE SEQUENCE [LARGE SCALE GENOMIC DNA]</scope>
    <source>
        <strain evidence="1">WY2019</strain>
    </source>
</reference>
<organism evidence="1 2">
    <name type="scientific">Bos mutus</name>
    <name type="common">wild yak</name>
    <dbReference type="NCBI Taxonomy" id="72004"/>
    <lineage>
        <taxon>Eukaryota</taxon>
        <taxon>Metazoa</taxon>
        <taxon>Chordata</taxon>
        <taxon>Craniata</taxon>
        <taxon>Vertebrata</taxon>
        <taxon>Euteleostomi</taxon>
        <taxon>Mammalia</taxon>
        <taxon>Eutheria</taxon>
        <taxon>Laurasiatheria</taxon>
        <taxon>Artiodactyla</taxon>
        <taxon>Ruminantia</taxon>
        <taxon>Pecora</taxon>
        <taxon>Bovidae</taxon>
        <taxon>Bovinae</taxon>
        <taxon>Bos</taxon>
    </lineage>
</organism>
<proteinExistence type="predicted"/>
<protein>
    <submittedName>
        <fullName evidence="1">Uncharacterized protein</fullName>
    </submittedName>
</protein>
<dbReference type="EMBL" id="VBQZ03000038">
    <property type="protein sequence ID" value="MXQ87503.1"/>
    <property type="molecule type" value="Genomic_DNA"/>
</dbReference>
<evidence type="ECO:0000313" key="1">
    <source>
        <dbReference type="EMBL" id="MXQ87503.1"/>
    </source>
</evidence>
<sequence length="117" mass="12826">MTHRSPSSFPTIRLMKLQVGNKMIKGKRFLVTCYVSVTPLQKSRTQNGNAEFQVKMGHQQPGAPSNAAMLAASVMARSTSPKKICLGPLEGFLKKRRQVSGEERTPGILLLIAGLKF</sequence>
<keyword evidence="2" id="KW-1185">Reference proteome</keyword>
<dbReference type="Proteomes" id="UP000322234">
    <property type="component" value="Unassembled WGS sequence"/>
</dbReference>
<comment type="caution">
    <text evidence="1">The sequence shown here is derived from an EMBL/GenBank/DDBJ whole genome shotgun (WGS) entry which is preliminary data.</text>
</comment>
<gene>
    <name evidence="1" type="ORF">E5288_WYG000086</name>
</gene>